<dbReference type="Pfam" id="PF10590">
    <property type="entry name" value="PNP_phzG_C"/>
    <property type="match status" value="1"/>
</dbReference>
<dbReference type="InterPro" id="IPR000659">
    <property type="entry name" value="Pyridox_Oxase"/>
</dbReference>
<protein>
    <recommendedName>
        <fullName evidence="6">Pyridoxine/pyridoxamine 5'-phosphate oxidase</fullName>
        <ecNumber evidence="6">1.4.3.5</ecNumber>
    </recommendedName>
    <alternativeName>
        <fullName evidence="6">PNP/PMP oxidase</fullName>
        <shortName evidence="6">PNPOx</shortName>
    </alternativeName>
    <alternativeName>
        <fullName evidence="6">Pyridoxal 5'-phosphate synthase</fullName>
    </alternativeName>
</protein>
<dbReference type="Proteomes" id="UP000324996">
    <property type="component" value="Unassembled WGS sequence"/>
</dbReference>
<dbReference type="InterPro" id="IPR011576">
    <property type="entry name" value="Pyridox_Oxase_N"/>
</dbReference>
<feature type="binding site" evidence="6 7">
    <location>
        <position position="180"/>
    </location>
    <ligand>
        <name>FMN</name>
        <dbReference type="ChEBI" id="CHEBI:58210"/>
    </ligand>
</feature>
<dbReference type="PANTHER" id="PTHR10851:SF0">
    <property type="entry name" value="PYRIDOXINE-5'-PHOSPHATE OXIDASE"/>
    <property type="match status" value="1"/>
</dbReference>
<comment type="catalytic activity">
    <reaction evidence="6">
        <text>pyridoxamine 5'-phosphate + O2 + H2O = pyridoxal 5'-phosphate + H2O2 + NH4(+)</text>
        <dbReference type="Rhea" id="RHEA:15817"/>
        <dbReference type="ChEBI" id="CHEBI:15377"/>
        <dbReference type="ChEBI" id="CHEBI:15379"/>
        <dbReference type="ChEBI" id="CHEBI:16240"/>
        <dbReference type="ChEBI" id="CHEBI:28938"/>
        <dbReference type="ChEBI" id="CHEBI:58451"/>
        <dbReference type="ChEBI" id="CHEBI:597326"/>
        <dbReference type="EC" id="1.4.3.5"/>
    </reaction>
</comment>
<feature type="binding site" evidence="6 7">
    <location>
        <position position="170"/>
    </location>
    <ligand>
        <name>FMN</name>
        <dbReference type="ChEBI" id="CHEBI:58210"/>
    </ligand>
</feature>
<evidence type="ECO:0000259" key="9">
    <source>
        <dbReference type="Pfam" id="PF10590"/>
    </source>
</evidence>
<accession>A0A5A7N5S5</accession>
<feature type="binding site" evidence="6 7">
    <location>
        <position position="67"/>
    </location>
    <ligand>
        <name>FMN</name>
        <dbReference type="ChEBI" id="CHEBI:58210"/>
    </ligand>
</feature>
<dbReference type="UniPathway" id="UPA01068">
    <property type="reaction ID" value="UER00304"/>
</dbReference>
<keyword evidence="5 6" id="KW-0664">Pyridoxine biosynthesis</keyword>
<reference evidence="10 11" key="1">
    <citation type="submission" date="2019-09" db="EMBL/GenBank/DDBJ databases">
        <title>NBRP : Genome information of microbial organism related human and environment.</title>
        <authorList>
            <person name="Hattori M."/>
            <person name="Oshima K."/>
            <person name="Inaba H."/>
            <person name="Suda W."/>
            <person name="Sakamoto M."/>
            <person name="Iino T."/>
            <person name="Kitahara M."/>
            <person name="Oshida Y."/>
            <person name="Iida T."/>
            <person name="Kudo T."/>
            <person name="Itoh T."/>
            <person name="Ohkuma M."/>
        </authorList>
    </citation>
    <scope>NUCLEOTIDE SEQUENCE [LARGE SCALE GENOMIC DNA]</scope>
    <source>
        <strain evidence="10 11">Q-1</strain>
    </source>
</reference>
<feature type="binding site" evidence="7">
    <location>
        <begin position="124"/>
        <end position="125"/>
    </location>
    <ligand>
        <name>FMN</name>
        <dbReference type="ChEBI" id="CHEBI:58210"/>
    </ligand>
</feature>
<keyword evidence="3 6" id="KW-0288">FMN</keyword>
<feature type="binding site" evidence="6 7">
    <location>
        <position position="89"/>
    </location>
    <ligand>
        <name>FMN</name>
        <dbReference type="ChEBI" id="CHEBI:58210"/>
    </ligand>
</feature>
<evidence type="ECO:0000256" key="4">
    <source>
        <dbReference type="ARBA" id="ARBA00023002"/>
    </source>
</evidence>
<feature type="binding site" evidence="6">
    <location>
        <begin position="176"/>
        <end position="178"/>
    </location>
    <ligand>
        <name>substrate</name>
    </ligand>
</feature>
<feature type="binding site" evidence="6">
    <location>
        <position position="50"/>
    </location>
    <ligand>
        <name>substrate</name>
    </ligand>
</feature>
<dbReference type="EC" id="1.4.3.5" evidence="6"/>
<dbReference type="NCBIfam" id="TIGR00558">
    <property type="entry name" value="pdxH"/>
    <property type="match status" value="1"/>
</dbReference>
<dbReference type="GO" id="GO:0010181">
    <property type="term" value="F:FMN binding"/>
    <property type="evidence" value="ECO:0007669"/>
    <property type="project" value="UniProtKB-UniRule"/>
</dbReference>
<dbReference type="PIRSF" id="PIRSF000190">
    <property type="entry name" value="Pyd_amn-ph_oxd"/>
    <property type="match status" value="1"/>
</dbReference>
<comment type="catalytic activity">
    <reaction evidence="6">
        <text>pyridoxine 5'-phosphate + O2 = pyridoxal 5'-phosphate + H2O2</text>
        <dbReference type="Rhea" id="RHEA:15149"/>
        <dbReference type="ChEBI" id="CHEBI:15379"/>
        <dbReference type="ChEBI" id="CHEBI:16240"/>
        <dbReference type="ChEBI" id="CHEBI:58589"/>
        <dbReference type="ChEBI" id="CHEBI:597326"/>
        <dbReference type="EC" id="1.4.3.5"/>
    </reaction>
</comment>
<feature type="binding site" evidence="6">
    <location>
        <position position="111"/>
    </location>
    <ligand>
        <name>substrate</name>
    </ligand>
</feature>
<keyword evidence="4 6" id="KW-0560">Oxidoreductase</keyword>
<comment type="caution">
    <text evidence="6">Lacks conserved residue(s) required for the propagation of feature annotation.</text>
</comment>
<dbReference type="InterPro" id="IPR019576">
    <property type="entry name" value="Pyridoxamine_oxidase_dimer_C"/>
</dbReference>
<dbReference type="PANTHER" id="PTHR10851">
    <property type="entry name" value="PYRIDOXINE-5-PHOSPHATE OXIDASE"/>
    <property type="match status" value="1"/>
</dbReference>
<feature type="binding site" evidence="6">
    <location>
        <position position="107"/>
    </location>
    <ligand>
        <name>substrate</name>
    </ligand>
</feature>
<feature type="binding site" evidence="6">
    <location>
        <position position="115"/>
    </location>
    <ligand>
        <name>substrate</name>
    </ligand>
</feature>
<dbReference type="NCBIfam" id="NF004231">
    <property type="entry name" value="PRK05679.1"/>
    <property type="match status" value="1"/>
</dbReference>
<comment type="subunit">
    <text evidence="6">Homodimer.</text>
</comment>
<feature type="binding site" evidence="6 7">
    <location>
        <begin position="60"/>
        <end position="61"/>
    </location>
    <ligand>
        <name>FMN</name>
        <dbReference type="ChEBI" id="CHEBI:58210"/>
    </ligand>
</feature>
<proteinExistence type="inferred from homology"/>
<dbReference type="SUPFAM" id="SSF50475">
    <property type="entry name" value="FMN-binding split barrel"/>
    <property type="match status" value="1"/>
</dbReference>
<keyword evidence="2 6" id="KW-0285">Flavoprotein</keyword>
<evidence type="ECO:0000256" key="3">
    <source>
        <dbReference type="ARBA" id="ARBA00022643"/>
    </source>
</evidence>
<feature type="binding site" evidence="6 7">
    <location>
        <begin position="45"/>
        <end position="50"/>
    </location>
    <ligand>
        <name>FMN</name>
        <dbReference type="ChEBI" id="CHEBI:58210"/>
    </ligand>
</feature>
<feature type="domain" description="Pyridoxamine 5'-phosphate oxidase N-terminal" evidence="8">
    <location>
        <begin position="18"/>
        <end position="144"/>
    </location>
</feature>
<feature type="domain" description="Pyridoxine 5'-phosphate oxidase dimerisation C-terminal" evidence="9">
    <location>
        <begin position="157"/>
        <end position="203"/>
    </location>
</feature>
<evidence type="ECO:0000256" key="7">
    <source>
        <dbReference type="PIRSR" id="PIRSR000190-2"/>
    </source>
</evidence>
<comment type="pathway">
    <text evidence="6">Cofactor metabolism; pyridoxal 5'-phosphate salvage; pyridoxal 5'-phosphate from pyridoxine 5'-phosphate: step 1/1.</text>
</comment>
<name>A0A5A7N5S5_9PROT</name>
<comment type="caution">
    <text evidence="10">The sequence shown here is derived from an EMBL/GenBank/DDBJ whole genome shotgun (WGS) entry which is preliminary data.</text>
</comment>
<dbReference type="GO" id="GO:0004733">
    <property type="term" value="F:pyridoxamine phosphate oxidase activity"/>
    <property type="evidence" value="ECO:0007669"/>
    <property type="project" value="UniProtKB-UniRule"/>
</dbReference>
<evidence type="ECO:0000259" key="8">
    <source>
        <dbReference type="Pfam" id="PF01243"/>
    </source>
</evidence>
<keyword evidence="11" id="KW-1185">Reference proteome</keyword>
<comment type="cofactor">
    <cofactor evidence="6 7">
        <name>FMN</name>
        <dbReference type="ChEBI" id="CHEBI:58210"/>
    </cofactor>
    <text evidence="6 7">Binds 1 FMN per subunit.</text>
</comment>
<dbReference type="RefSeq" id="WP_042085947.1">
    <property type="nucleotide sequence ID" value="NZ_BKCN01000005.1"/>
</dbReference>
<comment type="function">
    <text evidence="6">Catalyzes the oxidation of either pyridoxine 5'-phosphate (PNP) or pyridoxamine 5'-phosphate (PMP) into pyridoxal 5'-phosphate (PLP).</text>
</comment>
<evidence type="ECO:0000313" key="10">
    <source>
        <dbReference type="EMBL" id="GER03673.1"/>
    </source>
</evidence>
<sequence>MEKITQTNPFKAFAQWLDEAKEAEPDNHNAMTLASINAAGRPSARIVLLKEWDEAGFVFYTNLASRKARDLAASNAVALLFHWKSLERQIRIEGFASPVSDAQADRYFAGRPRASQIGAWASKQSAPMPGGRDEFQAAIEHYEQKFAGGPVPRPPFWSGFRLKPDLFEFWQEEPFRLHHRVIFKPHARGERAPDDWERTILYP</sequence>
<evidence type="ECO:0000256" key="1">
    <source>
        <dbReference type="ARBA" id="ARBA00007301"/>
    </source>
</evidence>
<organism evidence="10 11">
    <name type="scientific">Iodidimonas nitroreducens</name>
    <dbReference type="NCBI Taxonomy" id="1236968"/>
    <lineage>
        <taxon>Bacteria</taxon>
        <taxon>Pseudomonadati</taxon>
        <taxon>Pseudomonadota</taxon>
        <taxon>Alphaproteobacteria</taxon>
        <taxon>Iodidimonadales</taxon>
        <taxon>Iodidimonadaceae</taxon>
        <taxon>Iodidimonas</taxon>
    </lineage>
</organism>
<evidence type="ECO:0000313" key="11">
    <source>
        <dbReference type="Proteomes" id="UP000324996"/>
    </source>
</evidence>
<dbReference type="AlphaFoldDB" id="A0A5A7N5S5"/>
<dbReference type="Pfam" id="PF01243">
    <property type="entry name" value="PNPOx_N"/>
    <property type="match status" value="1"/>
</dbReference>
<dbReference type="GO" id="GO:0008615">
    <property type="term" value="P:pyridoxine biosynthetic process"/>
    <property type="evidence" value="ECO:0007669"/>
    <property type="project" value="UniProtKB-UniRule"/>
</dbReference>
<comment type="pathway">
    <text evidence="6">Cofactor metabolism; pyridoxal 5'-phosphate salvage; pyridoxal 5'-phosphate from pyridoxamine 5'-phosphate: step 1/1.</text>
</comment>
<evidence type="ECO:0000256" key="6">
    <source>
        <dbReference type="HAMAP-Rule" id="MF_01629"/>
    </source>
</evidence>
<comment type="similarity">
    <text evidence="1 6">Belongs to the pyridoxamine 5'-phosphate oxidase family.</text>
</comment>
<feature type="binding site" evidence="6 7">
    <location>
        <position position="66"/>
    </location>
    <ligand>
        <name>FMN</name>
        <dbReference type="ChEBI" id="CHEBI:58210"/>
    </ligand>
</feature>
<gene>
    <name evidence="6 10" type="primary">pdxH</name>
    <name evidence="10" type="ORF">JCM17846_13550</name>
</gene>
<dbReference type="HAMAP" id="MF_01629">
    <property type="entry name" value="PdxH"/>
    <property type="match status" value="1"/>
</dbReference>
<dbReference type="Gene3D" id="2.30.110.10">
    <property type="entry name" value="Electron Transport, Fmn-binding Protein, Chain A"/>
    <property type="match status" value="1"/>
</dbReference>
<evidence type="ECO:0000256" key="5">
    <source>
        <dbReference type="ARBA" id="ARBA00023096"/>
    </source>
</evidence>
<evidence type="ECO:0000256" key="2">
    <source>
        <dbReference type="ARBA" id="ARBA00022630"/>
    </source>
</evidence>
<dbReference type="EMBL" id="BKCN01000005">
    <property type="protein sequence ID" value="GER03673.1"/>
    <property type="molecule type" value="Genomic_DNA"/>
</dbReference>
<dbReference type="InterPro" id="IPR012349">
    <property type="entry name" value="Split_barrel_FMN-bd"/>
</dbReference>